<sequence>MRKPRWMPYFSIRSEVLVCQIRTCTQDCNYSRGYINKPRIGSVFFVVVKDERSQAKIQR</sequence>
<accession>A0A453E909</accession>
<dbReference type="EnsemblPlants" id="AET3Gv20261400.23">
    <property type="protein sequence ID" value="AET3Gv20261400.23"/>
    <property type="gene ID" value="AET3Gv20261400"/>
</dbReference>
<evidence type="ECO:0000313" key="2">
    <source>
        <dbReference type="Proteomes" id="UP000015105"/>
    </source>
</evidence>
<protein>
    <submittedName>
        <fullName evidence="1">Uncharacterized protein</fullName>
    </submittedName>
</protein>
<reference evidence="1" key="5">
    <citation type="journal article" date="2021" name="G3 (Bethesda)">
        <title>Aegilops tauschii genome assembly Aet v5.0 features greater sequence contiguity and improved annotation.</title>
        <authorList>
            <person name="Wang L."/>
            <person name="Zhu T."/>
            <person name="Rodriguez J.C."/>
            <person name="Deal K.R."/>
            <person name="Dubcovsky J."/>
            <person name="McGuire P.E."/>
            <person name="Lux T."/>
            <person name="Spannagl M."/>
            <person name="Mayer K.F.X."/>
            <person name="Baldrich P."/>
            <person name="Meyers B.C."/>
            <person name="Huo N."/>
            <person name="Gu Y.Q."/>
            <person name="Zhou H."/>
            <person name="Devos K.M."/>
            <person name="Bennetzen J.L."/>
            <person name="Unver T."/>
            <person name="Budak H."/>
            <person name="Gulick P.J."/>
            <person name="Galiba G."/>
            <person name="Kalapos B."/>
            <person name="Nelson D.R."/>
            <person name="Li P."/>
            <person name="You F.M."/>
            <person name="Luo M.C."/>
            <person name="Dvorak J."/>
        </authorList>
    </citation>
    <scope>NUCLEOTIDE SEQUENCE [LARGE SCALE GENOMIC DNA]</scope>
    <source>
        <strain evidence="1">cv. AL8/78</strain>
    </source>
</reference>
<dbReference type="AlphaFoldDB" id="A0A453E909"/>
<proteinExistence type="predicted"/>
<reference evidence="2" key="2">
    <citation type="journal article" date="2017" name="Nat. Plants">
        <title>The Aegilops tauschii genome reveals multiple impacts of transposons.</title>
        <authorList>
            <person name="Zhao G."/>
            <person name="Zou C."/>
            <person name="Li K."/>
            <person name="Wang K."/>
            <person name="Li T."/>
            <person name="Gao L."/>
            <person name="Zhang X."/>
            <person name="Wang H."/>
            <person name="Yang Z."/>
            <person name="Liu X."/>
            <person name="Jiang W."/>
            <person name="Mao L."/>
            <person name="Kong X."/>
            <person name="Jiao Y."/>
            <person name="Jia J."/>
        </authorList>
    </citation>
    <scope>NUCLEOTIDE SEQUENCE [LARGE SCALE GENOMIC DNA]</scope>
    <source>
        <strain evidence="2">cv. AL8/78</strain>
    </source>
</reference>
<evidence type="ECO:0000313" key="1">
    <source>
        <dbReference type="EnsemblPlants" id="AET3Gv20261400.23"/>
    </source>
</evidence>
<dbReference type="Gramene" id="AET3Gv20261400.23">
    <property type="protein sequence ID" value="AET3Gv20261400.23"/>
    <property type="gene ID" value="AET3Gv20261400"/>
</dbReference>
<name>A0A453E909_AEGTS</name>
<reference evidence="1" key="4">
    <citation type="submission" date="2019-03" db="UniProtKB">
        <authorList>
            <consortium name="EnsemblPlants"/>
        </authorList>
    </citation>
    <scope>IDENTIFICATION</scope>
</reference>
<keyword evidence="2" id="KW-1185">Reference proteome</keyword>
<dbReference type="Proteomes" id="UP000015105">
    <property type="component" value="Chromosome 3D"/>
</dbReference>
<organism evidence="1 2">
    <name type="scientific">Aegilops tauschii subsp. strangulata</name>
    <name type="common">Goatgrass</name>
    <dbReference type="NCBI Taxonomy" id="200361"/>
    <lineage>
        <taxon>Eukaryota</taxon>
        <taxon>Viridiplantae</taxon>
        <taxon>Streptophyta</taxon>
        <taxon>Embryophyta</taxon>
        <taxon>Tracheophyta</taxon>
        <taxon>Spermatophyta</taxon>
        <taxon>Magnoliopsida</taxon>
        <taxon>Liliopsida</taxon>
        <taxon>Poales</taxon>
        <taxon>Poaceae</taxon>
        <taxon>BOP clade</taxon>
        <taxon>Pooideae</taxon>
        <taxon>Triticodae</taxon>
        <taxon>Triticeae</taxon>
        <taxon>Triticinae</taxon>
        <taxon>Aegilops</taxon>
    </lineage>
</organism>
<reference evidence="2" key="1">
    <citation type="journal article" date="2014" name="Science">
        <title>Ancient hybridizations among the ancestral genomes of bread wheat.</title>
        <authorList>
            <consortium name="International Wheat Genome Sequencing Consortium,"/>
            <person name="Marcussen T."/>
            <person name="Sandve S.R."/>
            <person name="Heier L."/>
            <person name="Spannagl M."/>
            <person name="Pfeifer M."/>
            <person name="Jakobsen K.S."/>
            <person name="Wulff B.B."/>
            <person name="Steuernagel B."/>
            <person name="Mayer K.F."/>
            <person name="Olsen O.A."/>
        </authorList>
    </citation>
    <scope>NUCLEOTIDE SEQUENCE [LARGE SCALE GENOMIC DNA]</scope>
    <source>
        <strain evidence="2">cv. AL8/78</strain>
    </source>
</reference>
<reference evidence="1" key="3">
    <citation type="journal article" date="2017" name="Nature">
        <title>Genome sequence of the progenitor of the wheat D genome Aegilops tauschii.</title>
        <authorList>
            <person name="Luo M.C."/>
            <person name="Gu Y.Q."/>
            <person name="Puiu D."/>
            <person name="Wang H."/>
            <person name="Twardziok S.O."/>
            <person name="Deal K.R."/>
            <person name="Huo N."/>
            <person name="Zhu T."/>
            <person name="Wang L."/>
            <person name="Wang Y."/>
            <person name="McGuire P.E."/>
            <person name="Liu S."/>
            <person name="Long H."/>
            <person name="Ramasamy R.K."/>
            <person name="Rodriguez J.C."/>
            <person name="Van S.L."/>
            <person name="Yuan L."/>
            <person name="Wang Z."/>
            <person name="Xia Z."/>
            <person name="Xiao L."/>
            <person name="Anderson O.D."/>
            <person name="Ouyang S."/>
            <person name="Liang Y."/>
            <person name="Zimin A.V."/>
            <person name="Pertea G."/>
            <person name="Qi P."/>
            <person name="Bennetzen J.L."/>
            <person name="Dai X."/>
            <person name="Dawson M.W."/>
            <person name="Muller H.G."/>
            <person name="Kugler K."/>
            <person name="Rivarola-Duarte L."/>
            <person name="Spannagl M."/>
            <person name="Mayer K.F.X."/>
            <person name="Lu F.H."/>
            <person name="Bevan M.W."/>
            <person name="Leroy P."/>
            <person name="Li P."/>
            <person name="You F.M."/>
            <person name="Sun Q."/>
            <person name="Liu Z."/>
            <person name="Lyons E."/>
            <person name="Wicker T."/>
            <person name="Salzberg S.L."/>
            <person name="Devos K.M."/>
            <person name="Dvorak J."/>
        </authorList>
    </citation>
    <scope>NUCLEOTIDE SEQUENCE [LARGE SCALE GENOMIC DNA]</scope>
    <source>
        <strain evidence="1">cv. AL8/78</strain>
    </source>
</reference>